<evidence type="ECO:0000313" key="3">
    <source>
        <dbReference type="Proteomes" id="UP000660675"/>
    </source>
</evidence>
<feature type="region of interest" description="Disordered" evidence="1">
    <location>
        <begin position="1"/>
        <end position="24"/>
    </location>
</feature>
<dbReference type="Proteomes" id="UP000660675">
    <property type="component" value="Unassembled WGS sequence"/>
</dbReference>
<organism evidence="2 3">
    <name type="scientific">Streptomyces gelaticus</name>
    <dbReference type="NCBI Taxonomy" id="285446"/>
    <lineage>
        <taxon>Bacteria</taxon>
        <taxon>Bacillati</taxon>
        <taxon>Actinomycetota</taxon>
        <taxon>Actinomycetes</taxon>
        <taxon>Kitasatosporales</taxon>
        <taxon>Streptomycetaceae</taxon>
        <taxon>Streptomyces</taxon>
    </lineage>
</organism>
<reference evidence="3" key="1">
    <citation type="journal article" date="2019" name="Int. J. Syst. Evol. Microbiol.">
        <title>The Global Catalogue of Microorganisms (GCM) 10K type strain sequencing project: providing services to taxonomists for standard genome sequencing and annotation.</title>
        <authorList>
            <consortium name="The Broad Institute Genomics Platform"/>
            <consortium name="The Broad Institute Genome Sequencing Center for Infectious Disease"/>
            <person name="Wu L."/>
            <person name="Ma J."/>
        </authorList>
    </citation>
    <scope>NUCLEOTIDE SEQUENCE [LARGE SCALE GENOMIC DNA]</scope>
    <source>
        <strain evidence="3">JCM 4376</strain>
    </source>
</reference>
<accession>A0ABQ2VZH9</accession>
<protein>
    <submittedName>
        <fullName evidence="2">Uncharacterized protein</fullName>
    </submittedName>
</protein>
<dbReference type="EMBL" id="BMTF01000007">
    <property type="protein sequence ID" value="GGV83957.1"/>
    <property type="molecule type" value="Genomic_DNA"/>
</dbReference>
<keyword evidence="3" id="KW-1185">Reference proteome</keyword>
<proteinExistence type="predicted"/>
<gene>
    <name evidence="2" type="ORF">GCM10015535_28040</name>
</gene>
<evidence type="ECO:0000313" key="2">
    <source>
        <dbReference type="EMBL" id="GGV83957.1"/>
    </source>
</evidence>
<evidence type="ECO:0000256" key="1">
    <source>
        <dbReference type="SAM" id="MobiDB-lite"/>
    </source>
</evidence>
<name>A0ABQ2VZH9_9ACTN</name>
<comment type="caution">
    <text evidence="2">The sequence shown here is derived from an EMBL/GenBank/DDBJ whole genome shotgun (WGS) entry which is preliminary data.</text>
</comment>
<sequence>MVGVGATPAIAHDGAASTAVDGTPESKASVLAGETGERVAVDGATTESSQIFANPDGTFTQEMNAAPVRARRDDGTWAPIDTTLVRETNGSVRAKNTTAGLTFSGGGSGDGLVYAEG</sequence>